<keyword evidence="3" id="KW-0012">Acyltransferase</keyword>
<feature type="transmembrane region" description="Helical" evidence="1">
    <location>
        <begin position="252"/>
        <end position="270"/>
    </location>
</feature>
<accession>A0ABX0PGW6</accession>
<evidence type="ECO:0000259" key="2">
    <source>
        <dbReference type="Pfam" id="PF01757"/>
    </source>
</evidence>
<dbReference type="InterPro" id="IPR002656">
    <property type="entry name" value="Acyl_transf_3_dom"/>
</dbReference>
<feature type="transmembrane region" description="Helical" evidence="1">
    <location>
        <begin position="361"/>
        <end position="380"/>
    </location>
</feature>
<evidence type="ECO:0000256" key="1">
    <source>
        <dbReference type="SAM" id="Phobius"/>
    </source>
</evidence>
<feature type="domain" description="Acyltransferase 3" evidence="2">
    <location>
        <begin position="29"/>
        <end position="369"/>
    </location>
</feature>
<evidence type="ECO:0000313" key="3">
    <source>
        <dbReference type="EMBL" id="NIA56521.1"/>
    </source>
</evidence>
<protein>
    <submittedName>
        <fullName evidence="3">Acyltransferase</fullName>
    </submittedName>
</protein>
<feature type="transmembrane region" description="Helical" evidence="1">
    <location>
        <begin position="212"/>
        <end position="240"/>
    </location>
</feature>
<feature type="transmembrane region" description="Helical" evidence="1">
    <location>
        <begin position="123"/>
        <end position="144"/>
    </location>
</feature>
<organism evidence="3 4">
    <name type="scientific">Telluria antibiotica</name>
    <dbReference type="NCBI Taxonomy" id="2717319"/>
    <lineage>
        <taxon>Bacteria</taxon>
        <taxon>Pseudomonadati</taxon>
        <taxon>Pseudomonadota</taxon>
        <taxon>Betaproteobacteria</taxon>
        <taxon>Burkholderiales</taxon>
        <taxon>Oxalobacteraceae</taxon>
        <taxon>Telluria group</taxon>
        <taxon>Telluria</taxon>
    </lineage>
</organism>
<sequence>MYHMRRPSIRLQRQSRLDNTTGCSLLIALMRGLAALQVAAAHLRAEMYPGLRDVGHPAVHYQVLAFTTGFAHQAVVVFFLISGWLVGGSLLNKLAAANSAATTTAANPDSPWRVYAIDRLTRLWTVLVPGLGLMLLVGILTGAVDSTRTDVSTANDYSATAFFGNLLGLQTMAVDNYGANYALWSLANETWYYIQFPLLLIAFTSPSRTRRLGVAAVLLLLVTTLRLPITVYFVLWLLGAAFSRIRVDCGRGTRAALLTVLAVCSIYFRLRGSNDDLSLESFPQDLVVSLPLLAFLSTMQAPLAVRSSPMRLVARLSRFLSELSFTLYVTHIPVIKLLQSIGRQTVGRDRLVPNAPLDCAIYAGMLLALLAAAWLSYLLFESRTARVRRAVKYALQPRLRRTSMASSIK</sequence>
<dbReference type="Proteomes" id="UP000716322">
    <property type="component" value="Unassembled WGS sequence"/>
</dbReference>
<keyword evidence="1" id="KW-0812">Transmembrane</keyword>
<gene>
    <name evidence="3" type="ORF">HAV22_23110</name>
</gene>
<feature type="transmembrane region" description="Helical" evidence="1">
    <location>
        <begin position="21"/>
        <end position="43"/>
    </location>
</feature>
<name>A0ABX0PGW6_9BURK</name>
<comment type="caution">
    <text evidence="3">The sequence shown here is derived from an EMBL/GenBank/DDBJ whole genome shotgun (WGS) entry which is preliminary data.</text>
</comment>
<feature type="transmembrane region" description="Helical" evidence="1">
    <location>
        <begin position="63"/>
        <end position="86"/>
    </location>
</feature>
<dbReference type="EMBL" id="JAAQOM010000015">
    <property type="protein sequence ID" value="NIA56521.1"/>
    <property type="molecule type" value="Genomic_DNA"/>
</dbReference>
<reference evidence="3 4" key="1">
    <citation type="submission" date="2020-03" db="EMBL/GenBank/DDBJ databases">
        <title>Genome sequence of strain Massilia sp. TW-1.</title>
        <authorList>
            <person name="Chaudhary D.K."/>
        </authorList>
    </citation>
    <scope>NUCLEOTIDE SEQUENCE [LARGE SCALE GENOMIC DNA]</scope>
    <source>
        <strain evidence="3 4">TW-1</strain>
    </source>
</reference>
<dbReference type="RefSeq" id="WP_166862186.1">
    <property type="nucleotide sequence ID" value="NZ_JAAQOM010000015.1"/>
</dbReference>
<dbReference type="InterPro" id="IPR050879">
    <property type="entry name" value="Acyltransferase_3"/>
</dbReference>
<dbReference type="PANTHER" id="PTHR23028">
    <property type="entry name" value="ACETYLTRANSFERASE"/>
    <property type="match status" value="1"/>
</dbReference>
<dbReference type="Pfam" id="PF01757">
    <property type="entry name" value="Acyl_transf_3"/>
    <property type="match status" value="1"/>
</dbReference>
<keyword evidence="1" id="KW-0472">Membrane</keyword>
<proteinExistence type="predicted"/>
<keyword evidence="1" id="KW-1133">Transmembrane helix</keyword>
<evidence type="ECO:0000313" key="4">
    <source>
        <dbReference type="Proteomes" id="UP000716322"/>
    </source>
</evidence>
<keyword evidence="3" id="KW-0808">Transferase</keyword>
<dbReference type="GO" id="GO:0016746">
    <property type="term" value="F:acyltransferase activity"/>
    <property type="evidence" value="ECO:0007669"/>
    <property type="project" value="UniProtKB-KW"/>
</dbReference>
<dbReference type="PANTHER" id="PTHR23028:SF53">
    <property type="entry name" value="ACYL_TRANSF_3 DOMAIN-CONTAINING PROTEIN"/>
    <property type="match status" value="1"/>
</dbReference>
<feature type="transmembrane region" description="Helical" evidence="1">
    <location>
        <begin position="325"/>
        <end position="341"/>
    </location>
</feature>
<keyword evidence="4" id="KW-1185">Reference proteome</keyword>